<dbReference type="SUPFAM" id="SSF51445">
    <property type="entry name" value="(Trans)glycosidases"/>
    <property type="match status" value="1"/>
</dbReference>
<dbReference type="SMART" id="SM00812">
    <property type="entry name" value="Alpha_L_fucos"/>
    <property type="match status" value="1"/>
</dbReference>
<keyword evidence="4" id="KW-0378">Hydrolase</keyword>
<dbReference type="GO" id="GO:0005764">
    <property type="term" value="C:lysosome"/>
    <property type="evidence" value="ECO:0007669"/>
    <property type="project" value="TreeGrafter"/>
</dbReference>
<keyword evidence="8" id="KW-1185">Reference proteome</keyword>
<gene>
    <name evidence="7" type="ORF">C7383_103212</name>
</gene>
<evidence type="ECO:0000256" key="3">
    <source>
        <dbReference type="ARBA" id="ARBA00022729"/>
    </source>
</evidence>
<dbReference type="PANTHER" id="PTHR10030:SF37">
    <property type="entry name" value="ALPHA-L-FUCOSIDASE-RELATED"/>
    <property type="match status" value="1"/>
</dbReference>
<evidence type="ECO:0000313" key="8">
    <source>
        <dbReference type="Proteomes" id="UP000245412"/>
    </source>
</evidence>
<dbReference type="InterPro" id="IPR017853">
    <property type="entry name" value="GH"/>
</dbReference>
<dbReference type="PANTHER" id="PTHR10030">
    <property type="entry name" value="ALPHA-L-FUCOSIDASE"/>
    <property type="match status" value="1"/>
</dbReference>
<dbReference type="InterPro" id="IPR000933">
    <property type="entry name" value="Glyco_hydro_29"/>
</dbReference>
<dbReference type="GO" id="GO:0016139">
    <property type="term" value="P:glycoside catabolic process"/>
    <property type="evidence" value="ECO:0007669"/>
    <property type="project" value="TreeGrafter"/>
</dbReference>
<evidence type="ECO:0000256" key="5">
    <source>
        <dbReference type="ARBA" id="ARBA00023295"/>
    </source>
</evidence>
<dbReference type="RefSeq" id="WP_109625471.1">
    <property type="nucleotide sequence ID" value="NZ_JANKBI010000002.1"/>
</dbReference>
<dbReference type="Proteomes" id="UP000245412">
    <property type="component" value="Unassembled WGS sequence"/>
</dbReference>
<protein>
    <recommendedName>
        <fullName evidence="2">alpha-L-fucosidase</fullName>
        <ecNumber evidence="2">3.2.1.51</ecNumber>
    </recommendedName>
</protein>
<evidence type="ECO:0000256" key="4">
    <source>
        <dbReference type="ARBA" id="ARBA00022801"/>
    </source>
</evidence>
<organism evidence="7 8">
    <name type="scientific">Murimonas intestini</name>
    <dbReference type="NCBI Taxonomy" id="1337051"/>
    <lineage>
        <taxon>Bacteria</taxon>
        <taxon>Bacillati</taxon>
        <taxon>Bacillota</taxon>
        <taxon>Clostridia</taxon>
        <taxon>Lachnospirales</taxon>
        <taxon>Lachnospiraceae</taxon>
        <taxon>Murimonas</taxon>
    </lineage>
</organism>
<accession>A0AB73T6M6</accession>
<dbReference type="AlphaFoldDB" id="A0AB73T6M6"/>
<dbReference type="EC" id="3.2.1.51" evidence="2"/>
<evidence type="ECO:0000313" key="7">
    <source>
        <dbReference type="EMBL" id="PWJ77368.1"/>
    </source>
</evidence>
<reference evidence="7 8" key="1">
    <citation type="submission" date="2018-05" db="EMBL/GenBank/DDBJ databases">
        <authorList>
            <person name="Goeker M."/>
            <person name="Huntemann M."/>
            <person name="Clum A."/>
            <person name="Pillay M."/>
            <person name="Palaniappan K."/>
            <person name="Varghese N."/>
            <person name="Mikhailova N."/>
            <person name="Stamatis D."/>
            <person name="Reddy T."/>
            <person name="Daum C."/>
            <person name="Shapiro N."/>
            <person name="Ivanova N."/>
            <person name="Kyrpides N."/>
            <person name="Woyke T."/>
        </authorList>
    </citation>
    <scope>NUCLEOTIDE SEQUENCE [LARGE SCALE GENOMIC DNA]</scope>
    <source>
        <strain evidence="7 8">DSM 26524</strain>
    </source>
</reference>
<comment type="caution">
    <text evidence="7">The sequence shown here is derived from an EMBL/GenBank/DDBJ whole genome shotgun (WGS) entry which is preliminary data.</text>
</comment>
<dbReference type="GO" id="GO:0006004">
    <property type="term" value="P:fucose metabolic process"/>
    <property type="evidence" value="ECO:0007669"/>
    <property type="project" value="TreeGrafter"/>
</dbReference>
<comment type="similarity">
    <text evidence="1">Belongs to the glycosyl hydrolase 29 family.</text>
</comment>
<dbReference type="Pfam" id="PF01120">
    <property type="entry name" value="Alpha_L_fucos"/>
    <property type="match status" value="1"/>
</dbReference>
<feature type="domain" description="Glycoside hydrolase family 29 N-terminal" evidence="6">
    <location>
        <begin position="8"/>
        <end position="303"/>
    </location>
</feature>
<evidence type="ECO:0000256" key="2">
    <source>
        <dbReference type="ARBA" id="ARBA00012662"/>
    </source>
</evidence>
<evidence type="ECO:0000256" key="1">
    <source>
        <dbReference type="ARBA" id="ARBA00007951"/>
    </source>
</evidence>
<evidence type="ECO:0000259" key="6">
    <source>
        <dbReference type="Pfam" id="PF01120"/>
    </source>
</evidence>
<proteinExistence type="inferred from homology"/>
<dbReference type="InterPro" id="IPR057739">
    <property type="entry name" value="Glyco_hydro_29_N"/>
</dbReference>
<name>A0AB73T6M6_9FIRM</name>
<sequence length="321" mass="36946">MKRELTDLQKDFVNLRNGVFIHFNSATEQFHDSEIEDWDYGITEKNDPRRHEFNPASWNPTELDCEQWAQTAISAKARFAALTAKHHEGFCLWPTAVTEHCVRNGAYKQDVVKAYLEAFRNAGITAGLYFSMLDLQHDITEKKCTSADKDFIKAQLRELLENYGEIPFLIFDGWNAPWGGPRDSDLPFQEIDDFVKGIQPNCLVMNIGCVESLKDTDVIFFENAFGQSADESFQGPGAAANLYAGTWFWKDIHTTADLKTAEWAAERVKEYNRRNTCFLMNISPNNRGTVDENLRERFAEFGRLYEEIPPIEEVPEGWLYR</sequence>
<dbReference type="GO" id="GO:0004560">
    <property type="term" value="F:alpha-L-fucosidase activity"/>
    <property type="evidence" value="ECO:0007669"/>
    <property type="project" value="InterPro"/>
</dbReference>
<keyword evidence="3" id="KW-0732">Signal</keyword>
<dbReference type="EMBL" id="QGGY01000003">
    <property type="protein sequence ID" value="PWJ77368.1"/>
    <property type="molecule type" value="Genomic_DNA"/>
</dbReference>
<dbReference type="Gene3D" id="3.20.20.80">
    <property type="entry name" value="Glycosidases"/>
    <property type="match status" value="1"/>
</dbReference>
<keyword evidence="5" id="KW-0326">Glycosidase</keyword>